<keyword evidence="2 9" id="KW-0489">Methyltransferase</keyword>
<dbReference type="GO" id="GO:0003908">
    <property type="term" value="F:methylated-DNA-[protein]-cysteine S-methyltransferase activity"/>
    <property type="evidence" value="ECO:0007669"/>
    <property type="project" value="UniProtKB-EC"/>
</dbReference>
<dbReference type="InterPro" id="IPR036631">
    <property type="entry name" value="MGMT_N_sf"/>
</dbReference>
<name>A0ABS2N6M7_9BACI</name>
<evidence type="ECO:0000313" key="9">
    <source>
        <dbReference type="EMBL" id="MBM7583495.1"/>
    </source>
</evidence>
<comment type="catalytic activity">
    <reaction evidence="6">
        <text>a 6-O-methyl-2'-deoxyguanosine in DNA + L-cysteinyl-[protein] = S-methyl-L-cysteinyl-[protein] + a 2'-deoxyguanosine in DNA</text>
        <dbReference type="Rhea" id="RHEA:24000"/>
        <dbReference type="Rhea" id="RHEA-COMP:10131"/>
        <dbReference type="Rhea" id="RHEA-COMP:10132"/>
        <dbReference type="Rhea" id="RHEA-COMP:11367"/>
        <dbReference type="Rhea" id="RHEA-COMP:11368"/>
        <dbReference type="ChEBI" id="CHEBI:29950"/>
        <dbReference type="ChEBI" id="CHEBI:82612"/>
        <dbReference type="ChEBI" id="CHEBI:85445"/>
        <dbReference type="ChEBI" id="CHEBI:85448"/>
        <dbReference type="EC" id="2.1.1.63"/>
    </reaction>
</comment>
<dbReference type="InterPro" id="IPR008332">
    <property type="entry name" value="MethylG_MeTrfase_N"/>
</dbReference>
<accession>A0ABS2N6M7</accession>
<evidence type="ECO:0000256" key="6">
    <source>
        <dbReference type="ARBA" id="ARBA00049348"/>
    </source>
</evidence>
<dbReference type="PANTHER" id="PTHR10815">
    <property type="entry name" value="METHYLATED-DNA--PROTEIN-CYSTEINE METHYLTRANSFERASE"/>
    <property type="match status" value="1"/>
</dbReference>
<dbReference type="EC" id="2.1.1.63" evidence="9"/>
<dbReference type="InterPro" id="IPR036388">
    <property type="entry name" value="WH-like_DNA-bd_sf"/>
</dbReference>
<dbReference type="Gene3D" id="3.30.160.70">
    <property type="entry name" value="Methylated DNA-protein cysteine methyltransferase domain"/>
    <property type="match status" value="1"/>
</dbReference>
<proteinExistence type="predicted"/>
<dbReference type="RefSeq" id="WP_205167774.1">
    <property type="nucleotide sequence ID" value="NZ_JAFBDZ010000001.1"/>
</dbReference>
<evidence type="ECO:0000259" key="7">
    <source>
        <dbReference type="Pfam" id="PF01035"/>
    </source>
</evidence>
<feature type="domain" description="Methylated-DNA-[protein]-cysteine S-methyltransferase DNA binding" evidence="7">
    <location>
        <begin position="90"/>
        <end position="169"/>
    </location>
</feature>
<dbReference type="PANTHER" id="PTHR10815:SF12">
    <property type="entry name" value="METHYLATED-DNA--PROTEIN-CYSTEINE METHYLTRANSFERASE, INDUCIBLE"/>
    <property type="match status" value="1"/>
</dbReference>
<dbReference type="InterPro" id="IPR014048">
    <property type="entry name" value="MethylDNA_cys_MeTrfase_DNA-bd"/>
</dbReference>
<comment type="catalytic activity">
    <reaction evidence="1">
        <text>a 4-O-methyl-thymidine in DNA + L-cysteinyl-[protein] = a thymidine in DNA + S-methyl-L-cysteinyl-[protein]</text>
        <dbReference type="Rhea" id="RHEA:53428"/>
        <dbReference type="Rhea" id="RHEA-COMP:10131"/>
        <dbReference type="Rhea" id="RHEA-COMP:10132"/>
        <dbReference type="Rhea" id="RHEA-COMP:13555"/>
        <dbReference type="Rhea" id="RHEA-COMP:13556"/>
        <dbReference type="ChEBI" id="CHEBI:29950"/>
        <dbReference type="ChEBI" id="CHEBI:82612"/>
        <dbReference type="ChEBI" id="CHEBI:137386"/>
        <dbReference type="ChEBI" id="CHEBI:137387"/>
        <dbReference type="EC" id="2.1.1.63"/>
    </reaction>
</comment>
<gene>
    <name evidence="9" type="ORF">JOC86_000032</name>
</gene>
<evidence type="ECO:0000256" key="3">
    <source>
        <dbReference type="ARBA" id="ARBA00022679"/>
    </source>
</evidence>
<evidence type="ECO:0000256" key="2">
    <source>
        <dbReference type="ARBA" id="ARBA00022603"/>
    </source>
</evidence>
<keyword evidence="4" id="KW-0227">DNA damage</keyword>
<dbReference type="EMBL" id="JAFBDZ010000001">
    <property type="protein sequence ID" value="MBM7583495.1"/>
    <property type="molecule type" value="Genomic_DNA"/>
</dbReference>
<dbReference type="InterPro" id="IPR001497">
    <property type="entry name" value="MethylDNA_cys_MeTrfase_AS"/>
</dbReference>
<dbReference type="NCBIfam" id="TIGR00589">
    <property type="entry name" value="ogt"/>
    <property type="match status" value="1"/>
</dbReference>
<evidence type="ECO:0000313" key="10">
    <source>
        <dbReference type="Proteomes" id="UP001646157"/>
    </source>
</evidence>
<feature type="domain" description="Methylguanine DNA methyltransferase ribonuclease-like" evidence="8">
    <location>
        <begin position="18"/>
        <end position="85"/>
    </location>
</feature>
<keyword evidence="10" id="KW-1185">Reference proteome</keyword>
<evidence type="ECO:0000256" key="4">
    <source>
        <dbReference type="ARBA" id="ARBA00022763"/>
    </source>
</evidence>
<dbReference type="Pfam" id="PF01035">
    <property type="entry name" value="DNA_binding_1"/>
    <property type="match status" value="1"/>
</dbReference>
<dbReference type="PROSITE" id="PS00374">
    <property type="entry name" value="MGMT"/>
    <property type="match status" value="1"/>
</dbReference>
<dbReference type="GO" id="GO:0032259">
    <property type="term" value="P:methylation"/>
    <property type="evidence" value="ECO:0007669"/>
    <property type="project" value="UniProtKB-KW"/>
</dbReference>
<reference evidence="9 10" key="1">
    <citation type="submission" date="2021-01" db="EMBL/GenBank/DDBJ databases">
        <title>Genomic Encyclopedia of Type Strains, Phase IV (KMG-IV): sequencing the most valuable type-strain genomes for metagenomic binning, comparative biology and taxonomic classification.</title>
        <authorList>
            <person name="Goeker M."/>
        </authorList>
    </citation>
    <scope>NUCLEOTIDE SEQUENCE [LARGE SCALE GENOMIC DNA]</scope>
    <source>
        <strain evidence="9 10">DSM 24834</strain>
    </source>
</reference>
<dbReference type="CDD" id="cd06445">
    <property type="entry name" value="ATase"/>
    <property type="match status" value="1"/>
</dbReference>
<sequence>MKNSRQMINWSTLTHDNWLFYLAATPKGLCYVGSPNGSFTEMKDWVTRRIPEFELKEDDQVLNPYKVELLEYFNGKRESFTYSIDAQGTSFQQEIWNALKRIPYGETYTYSQIAEWIQKPTAVRAVGTAIGANPVLISVPCHRVIGKNGTLTGYRGGLDMKKYLLHLEKGEGTNG</sequence>
<dbReference type="SUPFAM" id="SSF53155">
    <property type="entry name" value="Methylated DNA-protein cysteine methyltransferase domain"/>
    <property type="match status" value="1"/>
</dbReference>
<dbReference type="Pfam" id="PF02870">
    <property type="entry name" value="Methyltransf_1N"/>
    <property type="match status" value="1"/>
</dbReference>
<evidence type="ECO:0000256" key="5">
    <source>
        <dbReference type="ARBA" id="ARBA00023204"/>
    </source>
</evidence>
<dbReference type="Gene3D" id="1.10.10.10">
    <property type="entry name" value="Winged helix-like DNA-binding domain superfamily/Winged helix DNA-binding domain"/>
    <property type="match status" value="1"/>
</dbReference>
<keyword evidence="5" id="KW-0234">DNA repair</keyword>
<dbReference type="InterPro" id="IPR036217">
    <property type="entry name" value="MethylDNA_cys_MeTrfase_DNAb"/>
</dbReference>
<comment type="caution">
    <text evidence="9">The sequence shown here is derived from an EMBL/GenBank/DDBJ whole genome shotgun (WGS) entry which is preliminary data.</text>
</comment>
<keyword evidence="3 9" id="KW-0808">Transferase</keyword>
<organism evidence="9 10">
    <name type="scientific">Rossellomorea pakistanensis</name>
    <dbReference type="NCBI Taxonomy" id="992288"/>
    <lineage>
        <taxon>Bacteria</taxon>
        <taxon>Bacillati</taxon>
        <taxon>Bacillota</taxon>
        <taxon>Bacilli</taxon>
        <taxon>Bacillales</taxon>
        <taxon>Bacillaceae</taxon>
        <taxon>Rossellomorea</taxon>
    </lineage>
</organism>
<protein>
    <submittedName>
        <fullName evidence="9">Methylated-DNA-[protein]-cysteine S-methyltransferase</fullName>
        <ecNumber evidence="9">2.1.1.63</ecNumber>
    </submittedName>
</protein>
<evidence type="ECO:0000256" key="1">
    <source>
        <dbReference type="ARBA" id="ARBA00001286"/>
    </source>
</evidence>
<dbReference type="SUPFAM" id="SSF46767">
    <property type="entry name" value="Methylated DNA-protein cysteine methyltransferase, C-terminal domain"/>
    <property type="match status" value="1"/>
</dbReference>
<evidence type="ECO:0000259" key="8">
    <source>
        <dbReference type="Pfam" id="PF02870"/>
    </source>
</evidence>
<dbReference type="Proteomes" id="UP001646157">
    <property type="component" value="Unassembled WGS sequence"/>
</dbReference>